<organism evidence="8 9">
    <name type="scientific">Penicillium bovifimosum</name>
    <dbReference type="NCBI Taxonomy" id="126998"/>
    <lineage>
        <taxon>Eukaryota</taxon>
        <taxon>Fungi</taxon>
        <taxon>Dikarya</taxon>
        <taxon>Ascomycota</taxon>
        <taxon>Pezizomycotina</taxon>
        <taxon>Eurotiomycetes</taxon>
        <taxon>Eurotiomycetidae</taxon>
        <taxon>Eurotiales</taxon>
        <taxon>Aspergillaceae</taxon>
        <taxon>Penicillium</taxon>
    </lineage>
</organism>
<dbReference type="Pfam" id="PF00067">
    <property type="entry name" value="p450"/>
    <property type="match status" value="1"/>
</dbReference>
<dbReference type="InterPro" id="IPR017972">
    <property type="entry name" value="Cyt_P450_CS"/>
</dbReference>
<name>A0A9W9GMW4_9EURO</name>
<feature type="binding site" description="axial binding residue" evidence="5">
    <location>
        <position position="443"/>
    </location>
    <ligand>
        <name>heme</name>
        <dbReference type="ChEBI" id="CHEBI:30413"/>
    </ligand>
    <ligandPart>
        <name>Fe</name>
        <dbReference type="ChEBI" id="CHEBI:18248"/>
    </ligandPart>
</feature>
<evidence type="ECO:0000256" key="6">
    <source>
        <dbReference type="RuleBase" id="RU000461"/>
    </source>
</evidence>
<keyword evidence="3 6" id="KW-0560">Oxidoreductase</keyword>
<reference evidence="8" key="2">
    <citation type="journal article" date="2023" name="IMA Fungus">
        <title>Comparative genomic study of the Penicillium genus elucidates a diverse pangenome and 15 lateral gene transfer events.</title>
        <authorList>
            <person name="Petersen C."/>
            <person name="Sorensen T."/>
            <person name="Nielsen M.R."/>
            <person name="Sondergaard T.E."/>
            <person name="Sorensen J.L."/>
            <person name="Fitzpatrick D.A."/>
            <person name="Frisvad J.C."/>
            <person name="Nielsen K.L."/>
        </authorList>
    </citation>
    <scope>NUCLEOTIDE SEQUENCE</scope>
    <source>
        <strain evidence="8">IBT 22155</strain>
    </source>
</reference>
<dbReference type="PRINTS" id="PR00463">
    <property type="entry name" value="EP450I"/>
</dbReference>
<dbReference type="InterPro" id="IPR002401">
    <property type="entry name" value="Cyt_P450_E_grp-I"/>
</dbReference>
<dbReference type="InterPro" id="IPR036396">
    <property type="entry name" value="Cyt_P450_sf"/>
</dbReference>
<dbReference type="OrthoDB" id="2789670at2759"/>
<dbReference type="RefSeq" id="XP_056518798.1">
    <property type="nucleotide sequence ID" value="XM_056668968.1"/>
</dbReference>
<dbReference type="CDD" id="cd11065">
    <property type="entry name" value="CYP64-like"/>
    <property type="match status" value="1"/>
</dbReference>
<keyword evidence="5 6" id="KW-0349">Heme</keyword>
<dbReference type="Gene3D" id="1.10.630.10">
    <property type="entry name" value="Cytochrome P450"/>
    <property type="match status" value="1"/>
</dbReference>
<keyword evidence="6" id="KW-0503">Monooxygenase</keyword>
<feature type="region of interest" description="Disordered" evidence="7">
    <location>
        <begin position="28"/>
        <end position="47"/>
    </location>
</feature>
<comment type="similarity">
    <text evidence="1 6">Belongs to the cytochrome P450 family.</text>
</comment>
<dbReference type="GO" id="GO:0016705">
    <property type="term" value="F:oxidoreductase activity, acting on paired donors, with incorporation or reduction of molecular oxygen"/>
    <property type="evidence" value="ECO:0007669"/>
    <property type="project" value="InterPro"/>
</dbReference>
<dbReference type="GO" id="GO:0004497">
    <property type="term" value="F:monooxygenase activity"/>
    <property type="evidence" value="ECO:0007669"/>
    <property type="project" value="UniProtKB-KW"/>
</dbReference>
<dbReference type="PANTHER" id="PTHR46300">
    <property type="entry name" value="P450, PUTATIVE (EUROFUNG)-RELATED-RELATED"/>
    <property type="match status" value="1"/>
</dbReference>
<evidence type="ECO:0000313" key="9">
    <source>
        <dbReference type="Proteomes" id="UP001149079"/>
    </source>
</evidence>
<dbReference type="InterPro" id="IPR050364">
    <property type="entry name" value="Cytochrome_P450_fung"/>
</dbReference>
<dbReference type="PANTHER" id="PTHR46300:SF12">
    <property type="entry name" value="P450, PUTATIVE (EUROFUNG)-RELATED"/>
    <property type="match status" value="1"/>
</dbReference>
<reference evidence="8" key="1">
    <citation type="submission" date="2022-11" db="EMBL/GenBank/DDBJ databases">
        <authorList>
            <person name="Petersen C."/>
        </authorList>
    </citation>
    <scope>NUCLEOTIDE SEQUENCE</scope>
    <source>
        <strain evidence="8">IBT 22155</strain>
    </source>
</reference>
<dbReference type="Proteomes" id="UP001149079">
    <property type="component" value="Unassembled WGS sequence"/>
</dbReference>
<evidence type="ECO:0000256" key="4">
    <source>
        <dbReference type="ARBA" id="ARBA00023004"/>
    </source>
</evidence>
<dbReference type="PROSITE" id="PS00086">
    <property type="entry name" value="CYTOCHROME_P450"/>
    <property type="match status" value="1"/>
</dbReference>
<dbReference type="GO" id="GO:0043386">
    <property type="term" value="P:mycotoxin biosynthetic process"/>
    <property type="evidence" value="ECO:0007669"/>
    <property type="project" value="UniProtKB-ARBA"/>
</dbReference>
<keyword evidence="2 5" id="KW-0479">Metal-binding</keyword>
<dbReference type="GeneID" id="81408138"/>
<keyword evidence="4 5" id="KW-0408">Iron</keyword>
<keyword evidence="9" id="KW-1185">Reference proteome</keyword>
<evidence type="ECO:0000256" key="3">
    <source>
        <dbReference type="ARBA" id="ARBA00023002"/>
    </source>
</evidence>
<dbReference type="GO" id="GO:0020037">
    <property type="term" value="F:heme binding"/>
    <property type="evidence" value="ECO:0007669"/>
    <property type="project" value="InterPro"/>
</dbReference>
<dbReference type="GO" id="GO:0005506">
    <property type="term" value="F:iron ion binding"/>
    <property type="evidence" value="ECO:0007669"/>
    <property type="project" value="InterPro"/>
</dbReference>
<evidence type="ECO:0000256" key="7">
    <source>
        <dbReference type="SAM" id="MobiDB-lite"/>
    </source>
</evidence>
<accession>A0A9W9GMW4</accession>
<gene>
    <name evidence="8" type="ORF">N7515_008224</name>
</gene>
<evidence type="ECO:0000256" key="5">
    <source>
        <dbReference type="PIRSR" id="PIRSR602401-1"/>
    </source>
</evidence>
<sequence length="529" mass="58929">MSPTILVSLALSAISFYVVKLFLTRQRRPGPLPPGPKPKPVLGNVSDLPPPGTQDWKHWLHHKDAYGPVSSITVMGQTIVILNNANVANELLVKRSSKYSSRPNLVFASEMVGWENITAMQKSTPRLRAYRKAMQPYIGSESAVAQYNSLQEIETHRFLFRVLGDQGKLSEHIQTEAGAVILKIAYGYTIDPHERDLLVHISNVALDIFSKAATPGTWLVDIIPALKYIPAWFPGAGFKRTAQAWKKDICAMTDIPYEFVKRQMQEGHYQPSYLSNLFKEAGHPAPRSEDELIAKWTAASLYSGGADTTVCAVECFFLAMTLHPEVQRKAQEEIDRVLGPCQLPTVADRPRLSYINAVVKEVLRWHPVAPMGIAHESSEDDIWGPYFIPKGSVILPNIWAMTHDPMVYPDPATFNPDRFLATAGHEPEPDPHNLVFGFGRRICPARALADVTVYLSVAQSLAVFDIKKAVENGKEVDVEAKFKPGVVSHPEPWRFHIEPRSAAHEALIRSVEEIAPWENSNAADLVDVQ</sequence>
<evidence type="ECO:0000256" key="2">
    <source>
        <dbReference type="ARBA" id="ARBA00022723"/>
    </source>
</evidence>
<protein>
    <submittedName>
        <fullName evidence="8">Uncharacterized protein</fullName>
    </submittedName>
</protein>
<comment type="caution">
    <text evidence="8">The sequence shown here is derived from an EMBL/GenBank/DDBJ whole genome shotgun (WGS) entry which is preliminary data.</text>
</comment>
<proteinExistence type="inferred from homology"/>
<dbReference type="PRINTS" id="PR00385">
    <property type="entry name" value="P450"/>
</dbReference>
<evidence type="ECO:0000256" key="1">
    <source>
        <dbReference type="ARBA" id="ARBA00010617"/>
    </source>
</evidence>
<dbReference type="InterPro" id="IPR001128">
    <property type="entry name" value="Cyt_P450"/>
</dbReference>
<dbReference type="SUPFAM" id="SSF48264">
    <property type="entry name" value="Cytochrome P450"/>
    <property type="match status" value="1"/>
</dbReference>
<dbReference type="AlphaFoldDB" id="A0A9W9GMW4"/>
<evidence type="ECO:0000313" key="8">
    <source>
        <dbReference type="EMBL" id="KAJ5124399.1"/>
    </source>
</evidence>
<feature type="compositionally biased region" description="Pro residues" evidence="7">
    <location>
        <begin position="30"/>
        <end position="39"/>
    </location>
</feature>
<dbReference type="EMBL" id="JAPQKL010000006">
    <property type="protein sequence ID" value="KAJ5124399.1"/>
    <property type="molecule type" value="Genomic_DNA"/>
</dbReference>
<comment type="cofactor">
    <cofactor evidence="5">
        <name>heme</name>
        <dbReference type="ChEBI" id="CHEBI:30413"/>
    </cofactor>
</comment>